<protein>
    <submittedName>
        <fullName evidence="1">Uncharacterized protein</fullName>
    </submittedName>
</protein>
<accession>A0A4Y2U8Z4</accession>
<name>A0A4Y2U8Z4_ARAVE</name>
<dbReference type="EMBL" id="BGPR01033932">
    <property type="protein sequence ID" value="GBO08060.1"/>
    <property type="molecule type" value="Genomic_DNA"/>
</dbReference>
<sequence length="109" mass="12732">MYKTVCWCYWYVFMLIYNNAYPHRVILVDEYILRQALERMDWPNRLSALNTNDRPWDCLGREQAAQNVHPGAVHELVESFSSAMAFSSYSVDGHFNSKYGKAMPSAHFC</sequence>
<dbReference type="OrthoDB" id="4843223at2759"/>
<organism evidence="1 2">
    <name type="scientific">Araneus ventricosus</name>
    <name type="common">Orbweaver spider</name>
    <name type="synonym">Epeira ventricosa</name>
    <dbReference type="NCBI Taxonomy" id="182803"/>
    <lineage>
        <taxon>Eukaryota</taxon>
        <taxon>Metazoa</taxon>
        <taxon>Ecdysozoa</taxon>
        <taxon>Arthropoda</taxon>
        <taxon>Chelicerata</taxon>
        <taxon>Arachnida</taxon>
        <taxon>Araneae</taxon>
        <taxon>Araneomorphae</taxon>
        <taxon>Entelegynae</taxon>
        <taxon>Araneoidea</taxon>
        <taxon>Araneidae</taxon>
        <taxon>Araneus</taxon>
    </lineage>
</organism>
<reference evidence="1 2" key="1">
    <citation type="journal article" date="2019" name="Sci. Rep.">
        <title>Orb-weaving spider Araneus ventricosus genome elucidates the spidroin gene catalogue.</title>
        <authorList>
            <person name="Kono N."/>
            <person name="Nakamura H."/>
            <person name="Ohtoshi R."/>
            <person name="Moran D.A.P."/>
            <person name="Shinohara A."/>
            <person name="Yoshida Y."/>
            <person name="Fujiwara M."/>
            <person name="Mori M."/>
            <person name="Tomita M."/>
            <person name="Arakawa K."/>
        </authorList>
    </citation>
    <scope>NUCLEOTIDE SEQUENCE [LARGE SCALE GENOMIC DNA]</scope>
</reference>
<dbReference type="Proteomes" id="UP000499080">
    <property type="component" value="Unassembled WGS sequence"/>
</dbReference>
<evidence type="ECO:0000313" key="2">
    <source>
        <dbReference type="Proteomes" id="UP000499080"/>
    </source>
</evidence>
<evidence type="ECO:0000313" key="1">
    <source>
        <dbReference type="EMBL" id="GBO08060.1"/>
    </source>
</evidence>
<proteinExistence type="predicted"/>
<dbReference type="AlphaFoldDB" id="A0A4Y2U8Z4"/>
<gene>
    <name evidence="1" type="ORF">AVEN_130704_1</name>
</gene>
<comment type="caution">
    <text evidence="1">The sequence shown here is derived from an EMBL/GenBank/DDBJ whole genome shotgun (WGS) entry which is preliminary data.</text>
</comment>
<keyword evidence="2" id="KW-1185">Reference proteome</keyword>